<dbReference type="KEGG" id="mgo:AFA91_30310"/>
<proteinExistence type="predicted"/>
<dbReference type="RefSeq" id="WP_049747951.1">
    <property type="nucleotide sequence ID" value="NZ_CP012150.1"/>
</dbReference>
<dbReference type="InterPro" id="IPR039708">
    <property type="entry name" value="MT1774/Rv1733c-like"/>
</dbReference>
<protein>
    <submittedName>
        <fullName evidence="2">Membrane protein</fullName>
    </submittedName>
</protein>
<organism evidence="2 3">
    <name type="scientific">Mycolicibacterium goodii</name>
    <name type="common">Mycobacterium goodii</name>
    <dbReference type="NCBI Taxonomy" id="134601"/>
    <lineage>
        <taxon>Bacteria</taxon>
        <taxon>Bacillati</taxon>
        <taxon>Actinomycetota</taxon>
        <taxon>Actinomycetes</taxon>
        <taxon>Mycobacteriales</taxon>
        <taxon>Mycobacteriaceae</taxon>
        <taxon>Mycolicibacterium</taxon>
    </lineage>
</organism>
<evidence type="ECO:0000313" key="2">
    <source>
        <dbReference type="EMBL" id="AKS35494.1"/>
    </source>
</evidence>
<name>A0A0K0XDJ8_MYCGD</name>
<keyword evidence="1" id="KW-0812">Transmembrane</keyword>
<reference evidence="2 3" key="1">
    <citation type="submission" date="2015-07" db="EMBL/GenBank/DDBJ databases">
        <title>Complete genome sequence of Mycobacterium goodii X7B, a facultative thermophilic biodesulfurizing bacterium.</title>
        <authorList>
            <person name="Yu B."/>
            <person name="Li F."/>
            <person name="Xu P."/>
        </authorList>
    </citation>
    <scope>NUCLEOTIDE SEQUENCE [LARGE SCALE GENOMIC DNA]</scope>
    <source>
        <strain evidence="2 3">X7B</strain>
    </source>
</reference>
<dbReference type="Proteomes" id="UP000062255">
    <property type="component" value="Chromosome"/>
</dbReference>
<feature type="transmembrane region" description="Helical" evidence="1">
    <location>
        <begin position="140"/>
        <end position="163"/>
    </location>
</feature>
<dbReference type="PATRIC" id="fig|134601.6.peg.6267"/>
<dbReference type="PANTHER" id="PTHR42305">
    <property type="entry name" value="MEMBRANE PROTEIN RV1733C-RELATED"/>
    <property type="match status" value="1"/>
</dbReference>
<keyword evidence="1" id="KW-1133">Transmembrane helix</keyword>
<evidence type="ECO:0000313" key="3">
    <source>
        <dbReference type="Proteomes" id="UP000062255"/>
    </source>
</evidence>
<dbReference type="AlphaFoldDB" id="A0A0K0XDJ8"/>
<accession>A0A0K0XDJ8</accession>
<keyword evidence="1" id="KW-0472">Membrane</keyword>
<dbReference type="PANTHER" id="PTHR42305:SF1">
    <property type="entry name" value="MEMBRANE PROTEIN RV1733C-RELATED"/>
    <property type="match status" value="1"/>
</dbReference>
<dbReference type="OrthoDB" id="4542680at2"/>
<feature type="transmembrane region" description="Helical" evidence="1">
    <location>
        <begin position="27"/>
        <end position="47"/>
    </location>
</feature>
<dbReference type="STRING" id="134601.AFA91_30310"/>
<gene>
    <name evidence="2" type="ORF">AFA91_30310</name>
</gene>
<dbReference type="EMBL" id="CP012150">
    <property type="protein sequence ID" value="AKS35494.1"/>
    <property type="molecule type" value="Genomic_DNA"/>
</dbReference>
<sequence length="195" mass="21465">MPVTSRRRWWVLRALGKNPLVRRTDRIEALAVVFAIVVSVLVIPFVISFSDEVHAGQLREAATQAQTRKQIPATVVNDSESDVEGANVRIVGITWTINGEKHTGALRPTSKVQPGDQVQIWVDPKGQRVPPPISPTTARAYATGSAVALWAAITVLCGLLAALTRKVLDHQRAHAWSDELYLLLNHGDGRTKWSR</sequence>
<evidence type="ECO:0000256" key="1">
    <source>
        <dbReference type="SAM" id="Phobius"/>
    </source>
</evidence>